<feature type="compositionally biased region" description="Basic and acidic residues" evidence="1">
    <location>
        <begin position="115"/>
        <end position="143"/>
    </location>
</feature>
<feature type="compositionally biased region" description="Basic and acidic residues" evidence="1">
    <location>
        <begin position="475"/>
        <end position="493"/>
    </location>
</feature>
<dbReference type="KEGG" id="ccal:108632477"/>
<keyword evidence="2" id="KW-1185">Reference proteome</keyword>
<organism evidence="2 3">
    <name type="scientific">Ceratina calcarata</name>
    <dbReference type="NCBI Taxonomy" id="156304"/>
    <lineage>
        <taxon>Eukaryota</taxon>
        <taxon>Metazoa</taxon>
        <taxon>Ecdysozoa</taxon>
        <taxon>Arthropoda</taxon>
        <taxon>Hexapoda</taxon>
        <taxon>Insecta</taxon>
        <taxon>Pterygota</taxon>
        <taxon>Neoptera</taxon>
        <taxon>Endopterygota</taxon>
        <taxon>Hymenoptera</taxon>
        <taxon>Apocrita</taxon>
        <taxon>Aculeata</taxon>
        <taxon>Apoidea</taxon>
        <taxon>Anthophila</taxon>
        <taxon>Apidae</taxon>
        <taxon>Ceratina</taxon>
        <taxon>Zadontomerus</taxon>
    </lineage>
</organism>
<name>A0AAJ7JFY4_9HYME</name>
<gene>
    <name evidence="3" type="primary">LOC108632477</name>
</gene>
<dbReference type="GeneID" id="108632477"/>
<sequence length="493" mass="54936">MGKTPKKAAPGGDERNLYNRRLKATTAPSNSSETSLHKRQREYEILNRLKLNVLKKIPPGQCKNIDEVRLRGTSSKLPVKKLGRPPTSSKQKKSSLPDKGEETTSKSMQPESEETEVKLDSRKEDTKKENEVKNNEAPGKEEIDGTPSEPVLNSIGEEGSLNKGTVMEERTESQENATYAKQMHSNKDQDTEECADDVSLRFEPEENVSNLNSNEEKVNENKDLREEGSEMSVSTAATEVTKDGGNEKEEVPSESPTDTESYSAEVMEITTSEVSEASETASQNDVSKEKEKCEQSLNKDLSSVSYDPSIMLKDVQIKLNDCLKENTKVVDTSTSSVPSTPSQLKDASFGKTLRNISGRRSLTRMRHVTVRDRRYSPSDSMFVNTSSASLAPEETSDFKIMRYHHTALDLSTNGSPAERKRKLELEEWSASTKKPKTEPEYSLLNSSITLLKGFRRPIQVSTPVSELKFQSGKLELSDESKSSNDGKKWCAIM</sequence>
<feature type="compositionally biased region" description="Basic and acidic residues" evidence="1">
    <location>
        <begin position="240"/>
        <end position="251"/>
    </location>
</feature>
<evidence type="ECO:0000256" key="1">
    <source>
        <dbReference type="SAM" id="MobiDB-lite"/>
    </source>
</evidence>
<feature type="compositionally biased region" description="Basic and acidic residues" evidence="1">
    <location>
        <begin position="214"/>
        <end position="228"/>
    </location>
</feature>
<accession>A0AAJ7JFY4</accession>
<feature type="compositionally biased region" description="Low complexity" evidence="1">
    <location>
        <begin position="268"/>
        <end position="282"/>
    </location>
</feature>
<feature type="region of interest" description="Disordered" evidence="1">
    <location>
        <begin position="471"/>
        <end position="493"/>
    </location>
</feature>
<evidence type="ECO:0000313" key="2">
    <source>
        <dbReference type="Proteomes" id="UP000694925"/>
    </source>
</evidence>
<feature type="compositionally biased region" description="Basic and acidic residues" evidence="1">
    <location>
        <begin position="95"/>
        <end position="104"/>
    </location>
</feature>
<feature type="region of interest" description="Disordered" evidence="1">
    <location>
        <begin position="55"/>
        <end position="294"/>
    </location>
</feature>
<reference evidence="3" key="1">
    <citation type="submission" date="2025-08" db="UniProtKB">
        <authorList>
            <consortium name="RefSeq"/>
        </authorList>
    </citation>
    <scope>IDENTIFICATION</scope>
    <source>
        <tissue evidence="3">Whole body</tissue>
    </source>
</reference>
<dbReference type="RefSeq" id="XP_017892599.1">
    <property type="nucleotide sequence ID" value="XM_018037110.2"/>
</dbReference>
<protein>
    <submittedName>
        <fullName evidence="3">Actin cytoskeleton-regulatory complex protein pan1-like</fullName>
    </submittedName>
</protein>
<dbReference type="Proteomes" id="UP000694925">
    <property type="component" value="Unplaced"/>
</dbReference>
<dbReference type="AlphaFoldDB" id="A0AAJ7JFY4"/>
<evidence type="ECO:0000313" key="3">
    <source>
        <dbReference type="RefSeq" id="XP_017892599.1"/>
    </source>
</evidence>
<proteinExistence type="predicted"/>
<feature type="region of interest" description="Disordered" evidence="1">
    <location>
        <begin position="1"/>
        <end position="40"/>
    </location>
</feature>